<dbReference type="Pfam" id="PF24883">
    <property type="entry name" value="NPHP3_N"/>
    <property type="match status" value="1"/>
</dbReference>
<keyword evidence="5" id="KW-1185">Reference proteome</keyword>
<dbReference type="AlphaFoldDB" id="A0A6A5XU86"/>
<dbReference type="RefSeq" id="XP_033384549.1">
    <property type="nucleotide sequence ID" value="XM_033528015.1"/>
</dbReference>
<accession>A0A6A5XU86</accession>
<dbReference type="InterPro" id="IPR056693">
    <property type="entry name" value="DUF7791"/>
</dbReference>
<dbReference type="InterPro" id="IPR056884">
    <property type="entry name" value="NPHP3-like_N"/>
</dbReference>
<evidence type="ECO:0000313" key="5">
    <source>
        <dbReference type="Proteomes" id="UP000799778"/>
    </source>
</evidence>
<dbReference type="PANTHER" id="PTHR10039">
    <property type="entry name" value="AMELOGENIN"/>
    <property type="match status" value="1"/>
</dbReference>
<sequence>MKPLPAVGLASSIIQIIDFSVKITSQDNVIHQPADGEPIDNSTILQNAANNLFRLSLNIDQNDLKRMSTDPKRPKLSDAAEEMLKLSDETKTLTTTLINAVLQAQARGSFADPKWQTVREALSTVWKKKEITGIKKKFRDVRKDVDIALMVALRQYLDQSAETGLPVFSEEDGRIHHVEKWQNDAMDAIHTNDWKSKNKKNVEEFSKLVDKLSQAEREAVFCADVFDAIQFPAMNDRLQSIEPAYPGTLEWSIKDYGDGEDRFLSWLGEKSGQNLFWVTGQPGSGKSTWMKHWFRNSKSFESLERWSGASPGIIAGFSFWDCGTELQNSSEGLLRSLLFESLQDMIHGPLQRDPAIVQWLFAERWEQFAAFGGGMQPLTFGDLRRAFELMISDITKKFFFMVDGLDELEGYPEALISLLETVTKRDNVKIVVSSRGSPAFRGAFQDRPSFELDLYTKGDIEVYLKSVFEQDEKWVGICSEALSGTPERDVIGRMVKKADGNFLWASLAVSFVLQDTYEPPDLMTFRERVDALPPDLDNLLQHILSSLESTDLEHAARLFSLVDAHGYPDILELSFAFDPNTRSGITAEHRPLRESEVTQRVDHMHSLLSNQCRDFLAVFEASESTDDGRHGKLKEKQLKVTYAHKCFKDFIHSQRIQEQILHITGNGYFESDECWANSRLWALKTARLERGPMGKTHIAIWEELAWCIEYALRLQEKDNKVRTTYLDEVGFAAIIEHQENIRNDETDLPEGMQAESFLDIAVWLNLAGYVTIKAKGAERKANKHAVEYYRTMRKRLGPGGEMKWIGGKRCLTTAYNTTNPEIFQLLDYYAKPLRFATPKPFVEIPAGV</sequence>
<name>A0A6A5XU86_9PLEO</name>
<dbReference type="Gene3D" id="3.40.50.300">
    <property type="entry name" value="P-loop containing nucleotide triphosphate hydrolases"/>
    <property type="match status" value="1"/>
</dbReference>
<reference evidence="4" key="1">
    <citation type="journal article" date="2020" name="Stud. Mycol.">
        <title>101 Dothideomycetes genomes: a test case for predicting lifestyles and emergence of pathogens.</title>
        <authorList>
            <person name="Haridas S."/>
            <person name="Albert R."/>
            <person name="Binder M."/>
            <person name="Bloem J."/>
            <person name="Labutti K."/>
            <person name="Salamov A."/>
            <person name="Andreopoulos B."/>
            <person name="Baker S."/>
            <person name="Barry K."/>
            <person name="Bills G."/>
            <person name="Bluhm B."/>
            <person name="Cannon C."/>
            <person name="Castanera R."/>
            <person name="Culley D."/>
            <person name="Daum C."/>
            <person name="Ezra D."/>
            <person name="Gonzalez J."/>
            <person name="Henrissat B."/>
            <person name="Kuo A."/>
            <person name="Liang C."/>
            <person name="Lipzen A."/>
            <person name="Lutzoni F."/>
            <person name="Magnuson J."/>
            <person name="Mondo S."/>
            <person name="Nolan M."/>
            <person name="Ohm R."/>
            <person name="Pangilinan J."/>
            <person name="Park H.-J."/>
            <person name="Ramirez L."/>
            <person name="Alfaro M."/>
            <person name="Sun H."/>
            <person name="Tritt A."/>
            <person name="Yoshinaga Y."/>
            <person name="Zwiers L.-H."/>
            <person name="Turgeon B."/>
            <person name="Goodwin S."/>
            <person name="Spatafora J."/>
            <person name="Crous P."/>
            <person name="Grigoriev I."/>
        </authorList>
    </citation>
    <scope>NUCLEOTIDE SEQUENCE</scope>
    <source>
        <strain evidence="4">CBS 175.79</strain>
    </source>
</reference>
<protein>
    <recommendedName>
        <fullName evidence="6">NACHT domain-containing protein</fullName>
    </recommendedName>
</protein>
<dbReference type="InterPro" id="IPR027417">
    <property type="entry name" value="P-loop_NTPase"/>
</dbReference>
<keyword evidence="1" id="KW-0677">Repeat</keyword>
<proteinExistence type="predicted"/>
<evidence type="ECO:0000256" key="1">
    <source>
        <dbReference type="ARBA" id="ARBA00022737"/>
    </source>
</evidence>
<feature type="domain" description="DUF7791" evidence="3">
    <location>
        <begin position="539"/>
        <end position="688"/>
    </location>
</feature>
<dbReference type="PANTHER" id="PTHR10039:SF5">
    <property type="entry name" value="NACHT DOMAIN-CONTAINING PROTEIN"/>
    <property type="match status" value="1"/>
</dbReference>
<evidence type="ECO:0008006" key="6">
    <source>
        <dbReference type="Google" id="ProtNLM"/>
    </source>
</evidence>
<dbReference type="Pfam" id="PF25053">
    <property type="entry name" value="DUF7791"/>
    <property type="match status" value="1"/>
</dbReference>
<evidence type="ECO:0000313" key="4">
    <source>
        <dbReference type="EMBL" id="KAF2016210.1"/>
    </source>
</evidence>
<evidence type="ECO:0000259" key="2">
    <source>
        <dbReference type="Pfam" id="PF24883"/>
    </source>
</evidence>
<evidence type="ECO:0000259" key="3">
    <source>
        <dbReference type="Pfam" id="PF25053"/>
    </source>
</evidence>
<dbReference type="GeneID" id="54285412"/>
<organism evidence="4 5">
    <name type="scientific">Aaosphaeria arxii CBS 175.79</name>
    <dbReference type="NCBI Taxonomy" id="1450172"/>
    <lineage>
        <taxon>Eukaryota</taxon>
        <taxon>Fungi</taxon>
        <taxon>Dikarya</taxon>
        <taxon>Ascomycota</taxon>
        <taxon>Pezizomycotina</taxon>
        <taxon>Dothideomycetes</taxon>
        <taxon>Pleosporomycetidae</taxon>
        <taxon>Pleosporales</taxon>
        <taxon>Pleosporales incertae sedis</taxon>
        <taxon>Aaosphaeria</taxon>
    </lineage>
</organism>
<gene>
    <name evidence="4" type="ORF">BU24DRAFT_422561</name>
</gene>
<dbReference type="EMBL" id="ML978069">
    <property type="protein sequence ID" value="KAF2016210.1"/>
    <property type="molecule type" value="Genomic_DNA"/>
</dbReference>
<dbReference type="OrthoDB" id="443402at2759"/>
<feature type="domain" description="Nephrocystin 3-like N-terminal" evidence="2">
    <location>
        <begin position="248"/>
        <end position="435"/>
    </location>
</feature>
<dbReference type="Proteomes" id="UP000799778">
    <property type="component" value="Unassembled WGS sequence"/>
</dbReference>
<dbReference type="SUPFAM" id="SSF52540">
    <property type="entry name" value="P-loop containing nucleoside triphosphate hydrolases"/>
    <property type="match status" value="1"/>
</dbReference>